<dbReference type="KEGG" id="gai:IMCC3135_32720"/>
<protein>
    <recommendedName>
        <fullName evidence="1">Right handed beta helix domain-containing protein</fullName>
    </recommendedName>
</protein>
<name>A0A2Z2NZ90_9GAMM</name>
<dbReference type="Pfam" id="PF13229">
    <property type="entry name" value="Beta_helix"/>
    <property type="match status" value="1"/>
</dbReference>
<dbReference type="InterPro" id="IPR011050">
    <property type="entry name" value="Pectin_lyase_fold/virulence"/>
</dbReference>
<accession>A0A2Z2NZ90</accession>
<dbReference type="EMBL" id="CP018632">
    <property type="protein sequence ID" value="ASJ76589.1"/>
    <property type="molecule type" value="Genomic_DNA"/>
</dbReference>
<keyword evidence="3" id="KW-1185">Reference proteome</keyword>
<dbReference type="AlphaFoldDB" id="A0A2Z2NZ90"/>
<dbReference type="InterPro" id="IPR006626">
    <property type="entry name" value="PbH1"/>
</dbReference>
<dbReference type="Proteomes" id="UP000250079">
    <property type="component" value="Chromosome"/>
</dbReference>
<evidence type="ECO:0000313" key="2">
    <source>
        <dbReference type="EMBL" id="ASJ76589.1"/>
    </source>
</evidence>
<sequence>MLAFLLSAKGPRIAGLMGMNIFNPIASGTRHQGLVKTQLLLLLSGTALSLTACIGITHAEREPINCALPHVDERLAECTNIRHASEFPGCLSTADITEHTCIVMDADVSFCSATDSLPITAYFDRSERTLDCAGGTIDHGWGRTSLPGGTATTEARRKPAVRLQDDRSLSDITVQNCTLRGTNHMGIQATRFFGGELGADGKLGEDEPLPIGHRNLTFKNLTIQDVITGIYLGNFSEDVSIDNVNIDNSERIAIYSDSGSHGVRITNSIISNNLTREAIAIDSTYDSEISNTLFVNNREGGINVYQNCGELLGIVCPVIRATPPNNNRINDNRFVNTGITGLQIASRQGRNHSLGWCATLNGLPGKFTDTSEGNVVSGNTFVCNEGTSLVVQDGPNIVSNNTIVARDNCIPYEISTGGLGGSRRSLLDGLHFLDNHVDATRPPRLRNLSNAVIIDD</sequence>
<dbReference type="InterPro" id="IPR039448">
    <property type="entry name" value="Beta_helix"/>
</dbReference>
<dbReference type="Gene3D" id="2.160.20.10">
    <property type="entry name" value="Single-stranded right-handed beta-helix, Pectin lyase-like"/>
    <property type="match status" value="1"/>
</dbReference>
<proteinExistence type="predicted"/>
<gene>
    <name evidence="2" type="ORF">IMCC3135_32720</name>
</gene>
<organism evidence="2 3">
    <name type="scientific">Granulosicoccus antarcticus IMCC3135</name>
    <dbReference type="NCBI Taxonomy" id="1192854"/>
    <lineage>
        <taxon>Bacteria</taxon>
        <taxon>Pseudomonadati</taxon>
        <taxon>Pseudomonadota</taxon>
        <taxon>Gammaproteobacteria</taxon>
        <taxon>Chromatiales</taxon>
        <taxon>Granulosicoccaceae</taxon>
        <taxon>Granulosicoccus</taxon>
    </lineage>
</organism>
<evidence type="ECO:0000313" key="3">
    <source>
        <dbReference type="Proteomes" id="UP000250079"/>
    </source>
</evidence>
<dbReference type="SMART" id="SM00710">
    <property type="entry name" value="PbH1"/>
    <property type="match status" value="7"/>
</dbReference>
<evidence type="ECO:0000259" key="1">
    <source>
        <dbReference type="Pfam" id="PF13229"/>
    </source>
</evidence>
<feature type="domain" description="Right handed beta helix" evidence="1">
    <location>
        <begin position="214"/>
        <end position="309"/>
    </location>
</feature>
<reference evidence="2 3" key="1">
    <citation type="submission" date="2016-12" db="EMBL/GenBank/DDBJ databases">
        <authorList>
            <person name="Song W.-J."/>
            <person name="Kurnit D.M."/>
        </authorList>
    </citation>
    <scope>NUCLEOTIDE SEQUENCE [LARGE SCALE GENOMIC DNA]</scope>
    <source>
        <strain evidence="2 3">IMCC3135</strain>
    </source>
</reference>
<dbReference type="InterPro" id="IPR012334">
    <property type="entry name" value="Pectin_lyas_fold"/>
</dbReference>
<dbReference type="SUPFAM" id="SSF51126">
    <property type="entry name" value="Pectin lyase-like"/>
    <property type="match status" value="1"/>
</dbReference>